<evidence type="ECO:0000259" key="15">
    <source>
        <dbReference type="Pfam" id="PF00365"/>
    </source>
</evidence>
<organism evidence="16 17">
    <name type="scientific">Kolteria novifilia</name>
    <dbReference type="NCBI Taxonomy" id="2527975"/>
    <lineage>
        <taxon>Bacteria</taxon>
        <taxon>Pseudomonadati</taxon>
        <taxon>Planctomycetota</taxon>
        <taxon>Planctomycetia</taxon>
        <taxon>Kolteriales</taxon>
        <taxon>Kolteriaceae</taxon>
        <taxon>Kolteria</taxon>
    </lineage>
</organism>
<feature type="domain" description="Phosphofructokinase" evidence="15">
    <location>
        <begin position="3"/>
        <end position="135"/>
    </location>
</feature>
<dbReference type="GO" id="GO:0003872">
    <property type="term" value="F:6-phosphofructokinase activity"/>
    <property type="evidence" value="ECO:0007669"/>
    <property type="project" value="UniProtKB-EC"/>
</dbReference>
<dbReference type="GO" id="GO:0006002">
    <property type="term" value="P:fructose 6-phosphate metabolic process"/>
    <property type="evidence" value="ECO:0007669"/>
    <property type="project" value="InterPro"/>
</dbReference>
<evidence type="ECO:0000313" key="17">
    <source>
        <dbReference type="Proteomes" id="UP000317093"/>
    </source>
</evidence>
<comment type="pathway">
    <text evidence="3">Carbohydrate degradation; glycolysis; D-glyceraldehyde 3-phosphate and glycerone phosphate from D-glucose: step 3/4.</text>
</comment>
<evidence type="ECO:0000256" key="13">
    <source>
        <dbReference type="ARBA" id="ARBA00038478"/>
    </source>
</evidence>
<evidence type="ECO:0000256" key="10">
    <source>
        <dbReference type="ARBA" id="ARBA00022840"/>
    </source>
</evidence>
<keyword evidence="5" id="KW-0963">Cytoplasm</keyword>
<dbReference type="GO" id="GO:0061621">
    <property type="term" value="P:canonical glycolysis"/>
    <property type="evidence" value="ECO:0007669"/>
    <property type="project" value="TreeGrafter"/>
</dbReference>
<keyword evidence="9" id="KW-0418">Kinase</keyword>
<evidence type="ECO:0000256" key="2">
    <source>
        <dbReference type="ARBA" id="ARBA00004496"/>
    </source>
</evidence>
<name>A0A518BC07_9BACT</name>
<dbReference type="EC" id="2.7.1.11" evidence="4"/>
<dbReference type="Pfam" id="PF00365">
    <property type="entry name" value="PFK"/>
    <property type="match status" value="2"/>
</dbReference>
<keyword evidence="10" id="KW-0067">ATP-binding</keyword>
<comment type="similarity">
    <text evidence="13">Belongs to the phosphofructokinase type A (PFKA) family.</text>
</comment>
<comment type="cofactor">
    <cofactor evidence="1">
        <name>Mg(2+)</name>
        <dbReference type="ChEBI" id="CHEBI:18420"/>
    </cofactor>
</comment>
<evidence type="ECO:0000256" key="4">
    <source>
        <dbReference type="ARBA" id="ARBA00012055"/>
    </source>
</evidence>
<evidence type="ECO:0000256" key="8">
    <source>
        <dbReference type="ARBA" id="ARBA00022741"/>
    </source>
</evidence>
<dbReference type="GO" id="GO:0030388">
    <property type="term" value="P:fructose 1,6-bisphosphate metabolic process"/>
    <property type="evidence" value="ECO:0007669"/>
    <property type="project" value="TreeGrafter"/>
</dbReference>
<comment type="catalytic activity">
    <reaction evidence="14">
        <text>beta-D-fructose 6-phosphate + ATP = beta-D-fructose 1,6-bisphosphate + ADP + H(+)</text>
        <dbReference type="Rhea" id="RHEA:16109"/>
        <dbReference type="ChEBI" id="CHEBI:15378"/>
        <dbReference type="ChEBI" id="CHEBI:30616"/>
        <dbReference type="ChEBI" id="CHEBI:32966"/>
        <dbReference type="ChEBI" id="CHEBI:57634"/>
        <dbReference type="ChEBI" id="CHEBI:456216"/>
        <dbReference type="EC" id="2.7.1.11"/>
    </reaction>
</comment>
<dbReference type="GO" id="GO:0016208">
    <property type="term" value="F:AMP binding"/>
    <property type="evidence" value="ECO:0007669"/>
    <property type="project" value="TreeGrafter"/>
</dbReference>
<reference evidence="16 17" key="1">
    <citation type="submission" date="2019-02" db="EMBL/GenBank/DDBJ databases">
        <title>Deep-cultivation of Planctomycetes and their phenomic and genomic characterization uncovers novel biology.</title>
        <authorList>
            <person name="Wiegand S."/>
            <person name="Jogler M."/>
            <person name="Boedeker C."/>
            <person name="Pinto D."/>
            <person name="Vollmers J."/>
            <person name="Rivas-Marin E."/>
            <person name="Kohn T."/>
            <person name="Peeters S.H."/>
            <person name="Heuer A."/>
            <person name="Rast P."/>
            <person name="Oberbeckmann S."/>
            <person name="Bunk B."/>
            <person name="Jeske O."/>
            <person name="Meyerdierks A."/>
            <person name="Storesund J.E."/>
            <person name="Kallscheuer N."/>
            <person name="Luecker S."/>
            <person name="Lage O.M."/>
            <person name="Pohl T."/>
            <person name="Merkel B.J."/>
            <person name="Hornburger P."/>
            <person name="Mueller R.-W."/>
            <person name="Bruemmer F."/>
            <person name="Labrenz M."/>
            <person name="Spormann A.M."/>
            <person name="Op den Camp H."/>
            <person name="Overmann J."/>
            <person name="Amann R."/>
            <person name="Jetten M.S.M."/>
            <person name="Mascher T."/>
            <person name="Medema M.H."/>
            <person name="Devos D.P."/>
            <person name="Kaster A.-K."/>
            <person name="Ovreas L."/>
            <person name="Rohde M."/>
            <person name="Galperin M.Y."/>
            <person name="Jogler C."/>
        </authorList>
    </citation>
    <scope>NUCLEOTIDE SEQUENCE [LARGE SCALE GENOMIC DNA]</scope>
    <source>
        <strain evidence="16 17">Pan216</strain>
    </source>
</reference>
<keyword evidence="6 16" id="KW-0808">Transferase</keyword>
<dbReference type="GO" id="GO:0070095">
    <property type="term" value="F:fructose-6-phosphate binding"/>
    <property type="evidence" value="ECO:0007669"/>
    <property type="project" value="TreeGrafter"/>
</dbReference>
<dbReference type="InterPro" id="IPR035966">
    <property type="entry name" value="PKF_sf"/>
</dbReference>
<dbReference type="PRINTS" id="PR00476">
    <property type="entry name" value="PHFRCTKINASE"/>
</dbReference>
<dbReference type="RefSeq" id="WP_145262738.1">
    <property type="nucleotide sequence ID" value="NZ_CP036279.1"/>
</dbReference>
<evidence type="ECO:0000256" key="9">
    <source>
        <dbReference type="ARBA" id="ARBA00022777"/>
    </source>
</evidence>
<dbReference type="GO" id="GO:0046872">
    <property type="term" value="F:metal ion binding"/>
    <property type="evidence" value="ECO:0007669"/>
    <property type="project" value="UniProtKB-KW"/>
</dbReference>
<dbReference type="UniPathway" id="UPA00109">
    <property type="reaction ID" value="UER00182"/>
</dbReference>
<evidence type="ECO:0000256" key="1">
    <source>
        <dbReference type="ARBA" id="ARBA00001946"/>
    </source>
</evidence>
<dbReference type="GO" id="GO:0005524">
    <property type="term" value="F:ATP binding"/>
    <property type="evidence" value="ECO:0007669"/>
    <property type="project" value="UniProtKB-KW"/>
</dbReference>
<comment type="subcellular location">
    <subcellularLocation>
        <location evidence="2">Cytoplasm</location>
    </subcellularLocation>
</comment>
<evidence type="ECO:0000256" key="7">
    <source>
        <dbReference type="ARBA" id="ARBA00022723"/>
    </source>
</evidence>
<dbReference type="PANTHER" id="PTHR13697:SF4">
    <property type="entry name" value="ATP-DEPENDENT 6-PHOSPHOFRUCTOKINASE"/>
    <property type="match status" value="1"/>
</dbReference>
<dbReference type="Gene3D" id="3.40.50.460">
    <property type="entry name" value="Phosphofructokinase domain"/>
    <property type="match status" value="1"/>
</dbReference>
<keyword evidence="7" id="KW-0479">Metal-binding</keyword>
<keyword evidence="8" id="KW-0547">Nucleotide-binding</keyword>
<dbReference type="Proteomes" id="UP000317093">
    <property type="component" value="Chromosome"/>
</dbReference>
<sequence>MKRIGILTAGGDTPALNATIHGAVTRASELNVEVIGFIKGFSSLFNPGVPHCHLNPLYRPIPELDPTRGGTILGASRDYVDHNDTRALDMVVDRLKQTGVEGLICIGGDGTLNGMQPIADRIPTVLAPKTIDNDLGLNYRNEPDEWMRIPNEGNDGYRYERAKSRQVFHMDHMINYATPGYATSVFVSAWGVQRIRTTAESHRRIAIIEVMGRHSGYLALGSAYGQPDFILLPESPLNLDLLVEEVKRVYDLQKHVVIVCAEGVVDENGDILGAEKKAHDPAGNVVLTGGAEALRKLLIDEIGDDYFVRKRRCESARAAIFTRKVGHTQRGGRPIVFDRFYASQLGGKSVQMLLEGQNNAVAILQWNKEKGFYVDSFAGNSFRDRWGLIHAREMHPCLYDPELMRASHHGIEYLLPIFSNAIGYDDVEHIRDSLFNPGNLYRAYHSVNADMSKRIHFLDAT</sequence>
<feature type="domain" description="Phosphofructokinase" evidence="15">
    <location>
        <begin position="177"/>
        <end position="353"/>
    </location>
</feature>
<dbReference type="Gene3D" id="3.40.50.450">
    <property type="match status" value="1"/>
</dbReference>
<evidence type="ECO:0000256" key="6">
    <source>
        <dbReference type="ARBA" id="ARBA00022679"/>
    </source>
</evidence>
<evidence type="ECO:0000256" key="12">
    <source>
        <dbReference type="ARBA" id="ARBA00023152"/>
    </source>
</evidence>
<proteinExistence type="inferred from homology"/>
<protein>
    <recommendedName>
        <fullName evidence="4">6-phosphofructokinase</fullName>
        <ecNumber evidence="4">2.7.1.11</ecNumber>
    </recommendedName>
</protein>
<dbReference type="InterPro" id="IPR000023">
    <property type="entry name" value="Phosphofructokinase_dom"/>
</dbReference>
<dbReference type="PANTHER" id="PTHR13697">
    <property type="entry name" value="PHOSPHOFRUCTOKINASE"/>
    <property type="match status" value="1"/>
</dbReference>
<dbReference type="KEGG" id="knv:Pan216_53770"/>
<evidence type="ECO:0000256" key="5">
    <source>
        <dbReference type="ARBA" id="ARBA00022490"/>
    </source>
</evidence>
<accession>A0A518BC07</accession>
<keyword evidence="12" id="KW-0324">Glycolysis</keyword>
<evidence type="ECO:0000256" key="14">
    <source>
        <dbReference type="ARBA" id="ARBA00048070"/>
    </source>
</evidence>
<evidence type="ECO:0000256" key="11">
    <source>
        <dbReference type="ARBA" id="ARBA00022842"/>
    </source>
</evidence>
<dbReference type="AlphaFoldDB" id="A0A518BC07"/>
<evidence type="ECO:0000256" key="3">
    <source>
        <dbReference type="ARBA" id="ARBA00004679"/>
    </source>
</evidence>
<dbReference type="GO" id="GO:0005945">
    <property type="term" value="C:6-phosphofructokinase complex"/>
    <property type="evidence" value="ECO:0007669"/>
    <property type="project" value="TreeGrafter"/>
</dbReference>
<dbReference type="InterPro" id="IPR022953">
    <property type="entry name" value="ATP_PFK"/>
</dbReference>
<dbReference type="SUPFAM" id="SSF53784">
    <property type="entry name" value="Phosphofructokinase"/>
    <property type="match status" value="2"/>
</dbReference>
<dbReference type="EMBL" id="CP036279">
    <property type="protein sequence ID" value="QDU64487.1"/>
    <property type="molecule type" value="Genomic_DNA"/>
</dbReference>
<gene>
    <name evidence="16" type="primary">pfp_2</name>
    <name evidence="16" type="ORF">Pan216_53770</name>
</gene>
<keyword evidence="17" id="KW-1185">Reference proteome</keyword>
<keyword evidence="11" id="KW-0460">Magnesium</keyword>
<dbReference type="GO" id="GO:0042802">
    <property type="term" value="F:identical protein binding"/>
    <property type="evidence" value="ECO:0007669"/>
    <property type="project" value="TreeGrafter"/>
</dbReference>
<evidence type="ECO:0000313" key="16">
    <source>
        <dbReference type="EMBL" id="QDU64487.1"/>
    </source>
</evidence>
<dbReference type="GO" id="GO:0048029">
    <property type="term" value="F:monosaccharide binding"/>
    <property type="evidence" value="ECO:0007669"/>
    <property type="project" value="TreeGrafter"/>
</dbReference>
<dbReference type="OrthoDB" id="9802503at2"/>